<evidence type="ECO:0000256" key="2">
    <source>
        <dbReference type="SAM" id="Phobius"/>
    </source>
</evidence>
<evidence type="ECO:0000313" key="3">
    <source>
        <dbReference type="EMBL" id="MBN3964209.1"/>
    </source>
</evidence>
<feature type="region of interest" description="Disordered" evidence="1">
    <location>
        <begin position="1"/>
        <end position="34"/>
    </location>
</feature>
<name>A0ABS3ADA8_9PSED</name>
<proteinExistence type="predicted"/>
<dbReference type="Proteomes" id="UP000772591">
    <property type="component" value="Unassembled WGS sequence"/>
</dbReference>
<keyword evidence="2" id="KW-0472">Membrane</keyword>
<keyword evidence="2" id="KW-1133">Transmembrane helix</keyword>
<sequence length="451" mass="50595">MEKLIIGGNEPTSYTARPVRDIESARPPQASNGSRTSVKRVVKLLITVVGGVALAASGIASAMTRRPDAFDLQSRPVANRLTMSPEHQSMIESIPFGNETALLDNFIDAPQRGLAEFLGYLTIGGMDAKVVARGGEIKEKFPRMFNCLEESRRHVVHVLDVFEESCEQPCSPPLPTAGEFNATQMLKDYIGYMMEDLKKKPKQVEKVYGNLLSERGQSPEALDRVPSHIAPYTGLIEFLRALAENPCHARDAGDSARQCLDFFLVEQTPEGIQNDQADNRPPTYAATAHPIMTLIESKLPIYFTKEVFNLTSYPTLLTHIMLHEMIHYAGYIDLLYAGVDVAIMALPPEQQEEAYRKKHKELRKDIRYKINDAPDSMKIRLVEFYDKQVGKNPGMTSFDKLEDLAKVLKSDNKVWKVFGDQTTDIIAMRFMIPSMQRNADLINGIFYSVGF</sequence>
<feature type="transmembrane region" description="Helical" evidence="2">
    <location>
        <begin position="44"/>
        <end position="63"/>
    </location>
</feature>
<keyword evidence="4" id="KW-1185">Reference proteome</keyword>
<organism evidence="3 4">
    <name type="scientific">Pseudomonas gregormendelii</name>
    <dbReference type="NCBI Taxonomy" id="1628277"/>
    <lineage>
        <taxon>Bacteria</taxon>
        <taxon>Pseudomonadati</taxon>
        <taxon>Pseudomonadota</taxon>
        <taxon>Gammaproteobacteria</taxon>
        <taxon>Pseudomonadales</taxon>
        <taxon>Pseudomonadaceae</taxon>
        <taxon>Pseudomonas</taxon>
    </lineage>
</organism>
<dbReference type="EMBL" id="JADEVO010000002">
    <property type="protein sequence ID" value="MBN3964209.1"/>
    <property type="molecule type" value="Genomic_DNA"/>
</dbReference>
<evidence type="ECO:0000313" key="4">
    <source>
        <dbReference type="Proteomes" id="UP000772591"/>
    </source>
</evidence>
<keyword evidence="2" id="KW-0812">Transmembrane</keyword>
<protein>
    <submittedName>
        <fullName evidence="3">Uncharacterized protein</fullName>
    </submittedName>
</protein>
<accession>A0ABS3ADA8</accession>
<evidence type="ECO:0000256" key="1">
    <source>
        <dbReference type="SAM" id="MobiDB-lite"/>
    </source>
</evidence>
<comment type="caution">
    <text evidence="3">The sequence shown here is derived from an EMBL/GenBank/DDBJ whole genome shotgun (WGS) entry which is preliminary data.</text>
</comment>
<reference evidence="3 4" key="1">
    <citation type="journal article" date="2021" name="Int. J. Syst. Evol. Microbiol.">
        <title>Pseudomonas piscium sp. nov., Pseudomonas pisciculturae sp. nov., Pseudomonas mucoides sp. nov. and Pseudomonas neuropathica sp. nov. isolated from rainbow trout.</title>
        <authorList>
            <person name="Duman M."/>
            <person name="Mulet M."/>
            <person name="Altun S."/>
            <person name="Saticioglu I.B."/>
            <person name="Gomila M."/>
            <person name="Lalucat J."/>
            <person name="Garcia-Valdes E."/>
        </authorList>
    </citation>
    <scope>NUCLEOTIDE SEQUENCE [LARGE SCALE GENOMIC DNA]</scope>
    <source>
        <strain evidence="3 4">LMG 28632</strain>
    </source>
</reference>
<gene>
    <name evidence="3" type="ORF">IMW75_02760</name>
</gene>
<dbReference type="RefSeq" id="WP_205891815.1">
    <property type="nucleotide sequence ID" value="NZ_JADEVO010000002.1"/>
</dbReference>